<evidence type="ECO:0000313" key="1">
    <source>
        <dbReference type="EMBL" id="ELS62909.1"/>
    </source>
</evidence>
<dbReference type="AlphaFoldDB" id="A0A9W5LLF5"/>
<proteinExistence type="predicted"/>
<accession>A0A9W5LLF5</accession>
<dbReference type="EMBL" id="AMXN01000001">
    <property type="protein sequence ID" value="ELS62909.1"/>
    <property type="molecule type" value="Genomic_DNA"/>
</dbReference>
<comment type="caution">
    <text evidence="1">The sequence shown here is derived from an EMBL/GenBank/DDBJ whole genome shotgun (WGS) entry which is preliminary data.</text>
</comment>
<reference evidence="1 2" key="1">
    <citation type="journal article" date="2014" name="Syst. Appl. Microbiol.">
        <title>Genomic insights into the taxonomic status of the three subspecies of Bacillus subtilis.</title>
        <authorList>
            <person name="Yi H."/>
            <person name="Chun J."/>
            <person name="Cha C.J."/>
        </authorList>
    </citation>
    <scope>NUCLEOTIDE SEQUENCE [LARGE SCALE GENOMIC DNA]</scope>
    <source>
        <strain evidence="1 2">KCTC 13429</strain>
    </source>
</reference>
<gene>
    <name evidence="1" type="ORF">BSI_03000</name>
</gene>
<sequence length="44" mass="5304">MIPPFKKGEQISNSPKRMNNVMIIFLYMQKIPFLCFIQKELCHF</sequence>
<evidence type="ECO:0000313" key="2">
    <source>
        <dbReference type="Proteomes" id="UP000011182"/>
    </source>
</evidence>
<name>A0A9W5LLF5_9BACI</name>
<keyword evidence="2" id="KW-1185">Reference proteome</keyword>
<organism evidence="1 2">
    <name type="scientific">Bacillus inaquosorum KCTC 13429</name>
    <dbReference type="NCBI Taxonomy" id="1236548"/>
    <lineage>
        <taxon>Bacteria</taxon>
        <taxon>Bacillati</taxon>
        <taxon>Bacillota</taxon>
        <taxon>Bacilli</taxon>
        <taxon>Bacillales</taxon>
        <taxon>Bacillaceae</taxon>
        <taxon>Bacillus</taxon>
    </lineage>
</organism>
<dbReference type="Proteomes" id="UP000011182">
    <property type="component" value="Unassembled WGS sequence"/>
</dbReference>
<protein>
    <submittedName>
        <fullName evidence="1">Uncharacterized protein</fullName>
    </submittedName>
</protein>